<evidence type="ECO:0000256" key="1">
    <source>
        <dbReference type="ARBA" id="ARBA00004123"/>
    </source>
</evidence>
<dbReference type="GO" id="GO:0005634">
    <property type="term" value="C:nucleus"/>
    <property type="evidence" value="ECO:0007669"/>
    <property type="project" value="UniProtKB-SubCell"/>
</dbReference>
<keyword evidence="5" id="KW-0539">Nucleus</keyword>
<dbReference type="GO" id="GO:0005829">
    <property type="term" value="C:cytosol"/>
    <property type="evidence" value="ECO:0007669"/>
    <property type="project" value="UniProtKB-SubCell"/>
</dbReference>
<protein>
    <recommendedName>
        <fullName evidence="11">Aminoacyl tRNA synthase complex-interacting multifunctional protein 2</fullName>
    </recommendedName>
</protein>
<keyword evidence="6" id="KW-0175">Coiled coil</keyword>
<dbReference type="Pfam" id="PF16780">
    <property type="entry name" value="AIMP2_LysRS_bd"/>
    <property type="match status" value="1"/>
</dbReference>
<dbReference type="GO" id="GO:0017101">
    <property type="term" value="C:aminoacyl-tRNA synthetase multienzyme complex"/>
    <property type="evidence" value="ECO:0007669"/>
    <property type="project" value="InterPro"/>
</dbReference>
<evidence type="ECO:0000259" key="8">
    <source>
        <dbReference type="Pfam" id="PF18569"/>
    </source>
</evidence>
<dbReference type="SUPFAM" id="SSF47616">
    <property type="entry name" value="GST C-terminal domain-like"/>
    <property type="match status" value="1"/>
</dbReference>
<feature type="domain" description="AIMP2 lysyl-tRNA synthetase binding" evidence="7">
    <location>
        <begin position="8"/>
        <end position="36"/>
    </location>
</feature>
<dbReference type="InterPro" id="IPR031889">
    <property type="entry name" value="AIMP2_LysRS-bd"/>
</dbReference>
<dbReference type="Proteomes" id="UP001497382">
    <property type="component" value="Unassembled WGS sequence"/>
</dbReference>
<feature type="coiled-coil region" evidence="6">
    <location>
        <begin position="52"/>
        <end position="86"/>
    </location>
</feature>
<dbReference type="InterPro" id="IPR036282">
    <property type="entry name" value="Glutathione-S-Trfase_C_sf"/>
</dbReference>
<dbReference type="PANTHER" id="PTHR13438:SF2">
    <property type="entry name" value="AMINOACYL TRNA SYNTHASE COMPLEX-INTERACTING MULTIFUNCTIONAL PROTEIN 2"/>
    <property type="match status" value="1"/>
</dbReference>
<keyword evidence="3" id="KW-0963">Cytoplasm</keyword>
<accession>A0AAV1YVA5</accession>
<comment type="caution">
    <text evidence="9">The sequence shown here is derived from an EMBL/GenBank/DDBJ whole genome shotgun (WGS) entry which is preliminary data.</text>
</comment>
<evidence type="ECO:0000259" key="7">
    <source>
        <dbReference type="Pfam" id="PF16780"/>
    </source>
</evidence>
<keyword evidence="10" id="KW-1185">Reference proteome</keyword>
<evidence type="ECO:0000313" key="10">
    <source>
        <dbReference type="Proteomes" id="UP001497382"/>
    </source>
</evidence>
<proteinExistence type="predicted"/>
<name>A0AAV1YVA5_9ARAC</name>
<evidence type="ECO:0000256" key="3">
    <source>
        <dbReference type="ARBA" id="ARBA00022490"/>
    </source>
</evidence>
<dbReference type="AlphaFoldDB" id="A0AAV1YVA5"/>
<dbReference type="GO" id="GO:0006412">
    <property type="term" value="P:translation"/>
    <property type="evidence" value="ECO:0007669"/>
    <property type="project" value="UniProtKB-KW"/>
</dbReference>
<evidence type="ECO:0000256" key="5">
    <source>
        <dbReference type="ARBA" id="ARBA00023242"/>
    </source>
</evidence>
<organism evidence="9 10">
    <name type="scientific">Larinioides sclopetarius</name>
    <dbReference type="NCBI Taxonomy" id="280406"/>
    <lineage>
        <taxon>Eukaryota</taxon>
        <taxon>Metazoa</taxon>
        <taxon>Ecdysozoa</taxon>
        <taxon>Arthropoda</taxon>
        <taxon>Chelicerata</taxon>
        <taxon>Arachnida</taxon>
        <taxon>Araneae</taxon>
        <taxon>Araneomorphae</taxon>
        <taxon>Entelegynae</taxon>
        <taxon>Araneoidea</taxon>
        <taxon>Araneidae</taxon>
        <taxon>Larinioides</taxon>
    </lineage>
</organism>
<sequence length="296" mass="33445">MTANGPLMYHVRPLYDFTSNIVLPTCMYKMNNLHDSKFSESSQEVSSKSLDLAELEKSQLKIIQKLEDLKEKVLKLKQEFGVASENNLGKFQDIVVKANPKSPPLSIWILYNLFAQSTPTRLVTYKHSSLKVIPEDIKQLQNSSSSNSCNLSLTIIWRDGDKDHEMMIDPIHQGMIEGEVNIVRYLSRLLSLTDESDPVLSTQIDNWLELVHSSVIHGNNKDRQGALKSLNSHLGKAAFLVGDSHTIADIVMWSALIQTKLHQSLPANVTKWFKSLLNIDIFKRNRDIGTYAGHSM</sequence>
<dbReference type="InterPro" id="IPR042360">
    <property type="entry name" value="AIMP2"/>
</dbReference>
<dbReference type="EMBL" id="CAXIEN010000006">
    <property type="protein sequence ID" value="CAL1262671.1"/>
    <property type="molecule type" value="Genomic_DNA"/>
</dbReference>
<reference evidence="9 10" key="1">
    <citation type="submission" date="2024-04" db="EMBL/GenBank/DDBJ databases">
        <authorList>
            <person name="Rising A."/>
            <person name="Reimegard J."/>
            <person name="Sonavane S."/>
            <person name="Akerstrom W."/>
            <person name="Nylinder S."/>
            <person name="Hedman E."/>
            <person name="Kallberg Y."/>
        </authorList>
    </citation>
    <scope>NUCLEOTIDE SEQUENCE [LARGE SCALE GENOMIC DNA]</scope>
</reference>
<evidence type="ECO:0000256" key="4">
    <source>
        <dbReference type="ARBA" id="ARBA00022917"/>
    </source>
</evidence>
<evidence type="ECO:0000256" key="6">
    <source>
        <dbReference type="SAM" id="Coils"/>
    </source>
</evidence>
<dbReference type="Gene3D" id="1.20.1050.130">
    <property type="match status" value="1"/>
</dbReference>
<comment type="subcellular location">
    <subcellularLocation>
        <location evidence="2">Cytoplasm</location>
        <location evidence="2">Cytosol</location>
    </subcellularLocation>
    <subcellularLocation>
        <location evidence="1">Nucleus</location>
    </subcellularLocation>
</comment>
<dbReference type="PANTHER" id="PTHR13438">
    <property type="entry name" value="AMINOACYL TRNA SYNTHASE COMPLEX-INTERACTING MULTIFUNCTIONAL PROTEIN"/>
    <property type="match status" value="1"/>
</dbReference>
<feature type="domain" description="AIMP2 thioredoxin-like" evidence="8">
    <location>
        <begin position="90"/>
        <end position="176"/>
    </location>
</feature>
<evidence type="ECO:0000256" key="2">
    <source>
        <dbReference type="ARBA" id="ARBA00004514"/>
    </source>
</evidence>
<dbReference type="InterPro" id="IPR041503">
    <property type="entry name" value="AIMP2_thioredoxin"/>
</dbReference>
<keyword evidence="4" id="KW-0648">Protein biosynthesis</keyword>
<dbReference type="Pfam" id="PF18569">
    <property type="entry name" value="Thioredoxin_16"/>
    <property type="match status" value="1"/>
</dbReference>
<evidence type="ECO:0000313" key="9">
    <source>
        <dbReference type="EMBL" id="CAL1262671.1"/>
    </source>
</evidence>
<evidence type="ECO:0008006" key="11">
    <source>
        <dbReference type="Google" id="ProtNLM"/>
    </source>
</evidence>
<gene>
    <name evidence="9" type="ORF">LARSCL_LOCUS1119</name>
</gene>